<keyword evidence="2" id="KW-0813">Transport</keyword>
<evidence type="ECO:0000256" key="5">
    <source>
        <dbReference type="ARBA" id="ARBA00022840"/>
    </source>
</evidence>
<feature type="domain" description="ABC transporter" evidence="6">
    <location>
        <begin position="24"/>
        <end position="248"/>
    </location>
</feature>
<keyword evidence="8" id="KW-1185">Reference proteome</keyword>
<sequence>MCSDAVISVEGVSKHYPVYDRPHHRLLEVLSGGRLRYGREFAALEGVSFSVAAGETVGIIGRNGSGKSTLLQMVCGTLSPTSGSIRIKGSVAALLELGAGFNPEFSGMENIRLNAAILGLSQAQVNERLDRILAFADIGDFVHQPVKTYSSGMFVRLAFAVVAHVDADVLVIDEALSVGDAFFTQKCMRFLRGFRDQGGTLLFVSHDSGAVVGLCDRAIWLDKGRLRAEGSAKAVTEQYLHSKYAGEDDAVGAMPAAVSADEPVAAEEAALVVGGGALAIPDEGAGQAFGAGGATLTRVTLQDEGGRPILVTEGGERAVLRIEARLGEALEQPIFGFYVKDRLGQVVFGENTAGHPDQIVRTGMPGETLATEFRFRMPHLQAGDYVITAAVGEGDQDAHRIHHWIHDALAFRSQSVVLHGLLALPTAVRMCRVEPVDA</sequence>
<protein>
    <submittedName>
        <fullName evidence="7">ABC transporter ATP-binding protein</fullName>
    </submittedName>
</protein>
<dbReference type="PANTHER" id="PTHR46743:SF2">
    <property type="entry name" value="TEICHOIC ACIDS EXPORT ATP-BINDING PROTEIN TAGH"/>
    <property type="match status" value="1"/>
</dbReference>
<evidence type="ECO:0000256" key="3">
    <source>
        <dbReference type="ARBA" id="ARBA00022475"/>
    </source>
</evidence>
<evidence type="ECO:0000259" key="6">
    <source>
        <dbReference type="PROSITE" id="PS50893"/>
    </source>
</evidence>
<dbReference type="EMBL" id="CP041730">
    <property type="protein sequence ID" value="QDQ27256.1"/>
    <property type="molecule type" value="Genomic_DNA"/>
</dbReference>
<keyword evidence="3" id="KW-1003">Cell membrane</keyword>
<evidence type="ECO:0000313" key="7">
    <source>
        <dbReference type="EMBL" id="QDQ27256.1"/>
    </source>
</evidence>
<dbReference type="InterPro" id="IPR017871">
    <property type="entry name" value="ABC_transporter-like_CS"/>
</dbReference>
<dbReference type="PANTHER" id="PTHR46743">
    <property type="entry name" value="TEICHOIC ACIDS EXPORT ATP-BINDING PROTEIN TAGH"/>
    <property type="match status" value="1"/>
</dbReference>
<dbReference type="SUPFAM" id="SSF52540">
    <property type="entry name" value="P-loop containing nucleoside triphosphate hydrolases"/>
    <property type="match status" value="1"/>
</dbReference>
<dbReference type="GO" id="GO:0016887">
    <property type="term" value="F:ATP hydrolysis activity"/>
    <property type="evidence" value="ECO:0007669"/>
    <property type="project" value="InterPro"/>
</dbReference>
<dbReference type="SMART" id="SM00382">
    <property type="entry name" value="AAA"/>
    <property type="match status" value="1"/>
</dbReference>
<dbReference type="CDD" id="cd03220">
    <property type="entry name" value="ABC_KpsT_Wzt"/>
    <property type="match status" value="1"/>
</dbReference>
<accession>A0A516SGG4</accession>
<dbReference type="OrthoDB" id="9778870at2"/>
<dbReference type="GO" id="GO:0005524">
    <property type="term" value="F:ATP binding"/>
    <property type="evidence" value="ECO:0007669"/>
    <property type="project" value="UniProtKB-KW"/>
</dbReference>
<keyword evidence="5 7" id="KW-0067">ATP-binding</keyword>
<dbReference type="KEGG" id="cari:FNU76_13280"/>
<keyword evidence="3" id="KW-0472">Membrane</keyword>
<evidence type="ECO:0000256" key="4">
    <source>
        <dbReference type="ARBA" id="ARBA00022741"/>
    </source>
</evidence>
<dbReference type="Gene3D" id="2.70.50.60">
    <property type="entry name" value="abc- transporter (atp binding component) like domain"/>
    <property type="match status" value="1"/>
</dbReference>
<gene>
    <name evidence="7" type="ORF">FNU76_13280</name>
</gene>
<dbReference type="InterPro" id="IPR015860">
    <property type="entry name" value="ABC_transpr_TagH-like"/>
</dbReference>
<dbReference type="InterPro" id="IPR003593">
    <property type="entry name" value="AAA+_ATPase"/>
</dbReference>
<dbReference type="PROSITE" id="PS00211">
    <property type="entry name" value="ABC_TRANSPORTER_1"/>
    <property type="match status" value="1"/>
</dbReference>
<organism evidence="7 8">
    <name type="scientific">Chitinimonas arctica</name>
    <dbReference type="NCBI Taxonomy" id="2594795"/>
    <lineage>
        <taxon>Bacteria</taxon>
        <taxon>Pseudomonadati</taxon>
        <taxon>Pseudomonadota</taxon>
        <taxon>Betaproteobacteria</taxon>
        <taxon>Neisseriales</taxon>
        <taxon>Chitinibacteraceae</taxon>
        <taxon>Chitinimonas</taxon>
    </lineage>
</organism>
<dbReference type="Proteomes" id="UP000317550">
    <property type="component" value="Chromosome"/>
</dbReference>
<dbReference type="InterPro" id="IPR003439">
    <property type="entry name" value="ABC_transporter-like_ATP-bd"/>
</dbReference>
<dbReference type="Pfam" id="PF00005">
    <property type="entry name" value="ABC_tran"/>
    <property type="match status" value="1"/>
</dbReference>
<comment type="similarity">
    <text evidence="1">Belongs to the ABC transporter superfamily.</text>
</comment>
<dbReference type="PROSITE" id="PS50893">
    <property type="entry name" value="ABC_TRANSPORTER_2"/>
    <property type="match status" value="1"/>
</dbReference>
<evidence type="ECO:0000256" key="2">
    <source>
        <dbReference type="ARBA" id="ARBA00022448"/>
    </source>
</evidence>
<reference evidence="8" key="1">
    <citation type="submission" date="2019-07" db="EMBL/GenBank/DDBJ databases">
        <title>Chitinimonas sp. nov., isolated from Ny-Alesund, arctica soil.</title>
        <authorList>
            <person name="Xu Q."/>
            <person name="Peng F."/>
        </authorList>
    </citation>
    <scope>NUCLEOTIDE SEQUENCE [LARGE SCALE GENOMIC DNA]</scope>
    <source>
        <strain evidence="8">R3-44</strain>
    </source>
</reference>
<dbReference type="GO" id="GO:0140359">
    <property type="term" value="F:ABC-type transporter activity"/>
    <property type="evidence" value="ECO:0007669"/>
    <property type="project" value="InterPro"/>
</dbReference>
<dbReference type="InterPro" id="IPR029439">
    <property type="entry name" value="Wzt_C"/>
</dbReference>
<dbReference type="GO" id="GO:0016020">
    <property type="term" value="C:membrane"/>
    <property type="evidence" value="ECO:0007669"/>
    <property type="project" value="InterPro"/>
</dbReference>
<evidence type="ECO:0000313" key="8">
    <source>
        <dbReference type="Proteomes" id="UP000317550"/>
    </source>
</evidence>
<dbReference type="AlphaFoldDB" id="A0A516SGG4"/>
<keyword evidence="4" id="KW-0547">Nucleotide-binding</keyword>
<proteinExistence type="inferred from homology"/>
<dbReference type="InterPro" id="IPR050683">
    <property type="entry name" value="Bact_Polysacc_Export_ATP-bd"/>
</dbReference>
<dbReference type="InterPro" id="IPR027417">
    <property type="entry name" value="P-loop_NTPase"/>
</dbReference>
<name>A0A516SGG4_9NEIS</name>
<evidence type="ECO:0000256" key="1">
    <source>
        <dbReference type="ARBA" id="ARBA00005417"/>
    </source>
</evidence>
<dbReference type="Pfam" id="PF14524">
    <property type="entry name" value="Wzt_C"/>
    <property type="match status" value="1"/>
</dbReference>
<dbReference type="CDD" id="cd10147">
    <property type="entry name" value="Wzt_C-like"/>
    <property type="match status" value="1"/>
</dbReference>
<dbReference type="Gene3D" id="3.40.50.300">
    <property type="entry name" value="P-loop containing nucleotide triphosphate hydrolases"/>
    <property type="match status" value="1"/>
</dbReference>